<dbReference type="EMBL" id="CADEBC010000100">
    <property type="protein sequence ID" value="CAB3222781.1"/>
    <property type="molecule type" value="Genomic_DNA"/>
</dbReference>
<dbReference type="AlphaFoldDB" id="A0A8S0YSW5"/>
<dbReference type="Proteomes" id="UP000494106">
    <property type="component" value="Unassembled WGS sequence"/>
</dbReference>
<sequence>MSQLADVEAAQKNLEECFTKRMGKHIHNARDEVIVVLAPDETRDKMISMEQLNAIVTKYPKSVSAAISTSAAAKASSRLK</sequence>
<reference evidence="1 2" key="1">
    <citation type="submission" date="2020-04" db="EMBL/GenBank/DDBJ databases">
        <authorList>
            <person name="Wallbank WR R."/>
            <person name="Pardo Diaz C."/>
            <person name="Kozak K."/>
            <person name="Martin S."/>
            <person name="Jiggins C."/>
            <person name="Moest M."/>
            <person name="Warren A I."/>
            <person name="Byers J.R.P. K."/>
            <person name="Montejo-Kovacevich G."/>
            <person name="Yen C E."/>
        </authorList>
    </citation>
    <scope>NUCLEOTIDE SEQUENCE [LARGE SCALE GENOMIC DNA]</scope>
</reference>
<keyword evidence="2" id="KW-1185">Reference proteome</keyword>
<gene>
    <name evidence="1" type="ORF">APLA_LOCUS1262</name>
</gene>
<comment type="caution">
    <text evidence="1">The sequence shown here is derived from an EMBL/GenBank/DDBJ whole genome shotgun (WGS) entry which is preliminary data.</text>
</comment>
<organism evidence="1 2">
    <name type="scientific">Arctia plantaginis</name>
    <name type="common">Wood tiger moth</name>
    <name type="synonym">Phalaena plantaginis</name>
    <dbReference type="NCBI Taxonomy" id="874455"/>
    <lineage>
        <taxon>Eukaryota</taxon>
        <taxon>Metazoa</taxon>
        <taxon>Ecdysozoa</taxon>
        <taxon>Arthropoda</taxon>
        <taxon>Hexapoda</taxon>
        <taxon>Insecta</taxon>
        <taxon>Pterygota</taxon>
        <taxon>Neoptera</taxon>
        <taxon>Endopterygota</taxon>
        <taxon>Lepidoptera</taxon>
        <taxon>Glossata</taxon>
        <taxon>Ditrysia</taxon>
        <taxon>Noctuoidea</taxon>
        <taxon>Erebidae</taxon>
        <taxon>Arctiinae</taxon>
        <taxon>Arctia</taxon>
    </lineage>
</organism>
<accession>A0A8S0YSW5</accession>
<evidence type="ECO:0000313" key="2">
    <source>
        <dbReference type="Proteomes" id="UP000494106"/>
    </source>
</evidence>
<proteinExistence type="predicted"/>
<dbReference type="OrthoDB" id="7481777at2759"/>
<protein>
    <submittedName>
        <fullName evidence="1">Uncharacterized protein</fullName>
    </submittedName>
</protein>
<name>A0A8S0YSW5_ARCPL</name>
<evidence type="ECO:0000313" key="1">
    <source>
        <dbReference type="EMBL" id="CAB3222781.1"/>
    </source>
</evidence>